<evidence type="ECO:0000313" key="1">
    <source>
        <dbReference type="EMBL" id="AOX17770.1"/>
    </source>
</evidence>
<dbReference type="RefSeq" id="WP_070403313.1">
    <property type="nucleotide sequence ID" value="NZ_BJVW01000042.1"/>
</dbReference>
<proteinExistence type="predicted"/>
<dbReference type="Proteomes" id="UP000179145">
    <property type="component" value="Chromosome"/>
</dbReference>
<dbReference type="KEGG" id="kba:A0U89_12170"/>
<dbReference type="AlphaFoldDB" id="A0A1D8UVW9"/>
<dbReference type="EMBL" id="CP014674">
    <property type="protein sequence ID" value="AOX17770.1"/>
    <property type="molecule type" value="Genomic_DNA"/>
</dbReference>
<accession>A0A1D8UVW9</accession>
<keyword evidence="2" id="KW-1185">Reference proteome</keyword>
<sequence length="82" mass="9225">MPVQFVLKGAGSLHALADAARIMLADARKSRKFSYIDDDLRFDRESTGHNHAIVSATRDMRLHMEGSRGVYFCTQPITKQTD</sequence>
<gene>
    <name evidence="1" type="ORF">A0U89_12170</name>
</gene>
<protein>
    <submittedName>
        <fullName evidence="1">Uncharacterized protein</fullName>
    </submittedName>
</protein>
<evidence type="ECO:0000313" key="2">
    <source>
        <dbReference type="Proteomes" id="UP000179145"/>
    </source>
</evidence>
<name>A0A1D8UVW9_9PROT</name>
<reference evidence="1 2" key="1">
    <citation type="journal article" date="2016" name="Microb. Cell Fact.">
        <title>Dissection of exopolysaccharide biosynthesis in Kozakia baliensis.</title>
        <authorList>
            <person name="Brandt J.U."/>
            <person name="Jakob F."/>
            <person name="Behr J."/>
            <person name="Geissler A.J."/>
            <person name="Vogel R.F."/>
        </authorList>
    </citation>
    <scope>NUCLEOTIDE SEQUENCE [LARGE SCALE GENOMIC DNA]</scope>
    <source>
        <strain evidence="1 2">DSM 14400</strain>
    </source>
</reference>
<organism evidence="1 2">
    <name type="scientific">Kozakia baliensis</name>
    <dbReference type="NCBI Taxonomy" id="153496"/>
    <lineage>
        <taxon>Bacteria</taxon>
        <taxon>Pseudomonadati</taxon>
        <taxon>Pseudomonadota</taxon>
        <taxon>Alphaproteobacteria</taxon>
        <taxon>Acetobacterales</taxon>
        <taxon>Acetobacteraceae</taxon>
        <taxon>Kozakia</taxon>
    </lineage>
</organism>